<evidence type="ECO:0000256" key="1">
    <source>
        <dbReference type="SAM" id="MobiDB-lite"/>
    </source>
</evidence>
<gene>
    <name evidence="2" type="ORF">Tci_853861</name>
</gene>
<name>A0A699RH07_TANCI</name>
<feature type="non-terminal residue" evidence="2">
    <location>
        <position position="158"/>
    </location>
</feature>
<proteinExistence type="predicted"/>
<dbReference type="EMBL" id="BKCJ011081746">
    <property type="protein sequence ID" value="GFC81891.1"/>
    <property type="molecule type" value="Genomic_DNA"/>
</dbReference>
<feature type="compositionally biased region" description="Basic and acidic residues" evidence="1">
    <location>
        <begin position="70"/>
        <end position="85"/>
    </location>
</feature>
<feature type="compositionally biased region" description="Basic and acidic residues" evidence="1">
    <location>
        <begin position="99"/>
        <end position="112"/>
    </location>
</feature>
<protein>
    <recommendedName>
        <fullName evidence="3">Retrovirus-related Pol polyprotein from transposon TNT 1-94</fullName>
    </recommendedName>
</protein>
<dbReference type="AlphaFoldDB" id="A0A699RH07"/>
<organism evidence="2">
    <name type="scientific">Tanacetum cinerariifolium</name>
    <name type="common">Dalmatian daisy</name>
    <name type="synonym">Chrysanthemum cinerariifolium</name>
    <dbReference type="NCBI Taxonomy" id="118510"/>
    <lineage>
        <taxon>Eukaryota</taxon>
        <taxon>Viridiplantae</taxon>
        <taxon>Streptophyta</taxon>
        <taxon>Embryophyta</taxon>
        <taxon>Tracheophyta</taxon>
        <taxon>Spermatophyta</taxon>
        <taxon>Magnoliopsida</taxon>
        <taxon>eudicotyledons</taxon>
        <taxon>Gunneridae</taxon>
        <taxon>Pentapetalae</taxon>
        <taxon>asterids</taxon>
        <taxon>campanulids</taxon>
        <taxon>Asterales</taxon>
        <taxon>Asteraceae</taxon>
        <taxon>Asteroideae</taxon>
        <taxon>Anthemideae</taxon>
        <taxon>Anthemidinae</taxon>
        <taxon>Tanacetum</taxon>
    </lineage>
</organism>
<evidence type="ECO:0008006" key="3">
    <source>
        <dbReference type="Google" id="ProtNLM"/>
    </source>
</evidence>
<accession>A0A699RH07</accession>
<reference evidence="2" key="1">
    <citation type="journal article" date="2019" name="Sci. Rep.">
        <title>Draft genome of Tanacetum cinerariifolium, the natural source of mosquito coil.</title>
        <authorList>
            <person name="Yamashiro T."/>
            <person name="Shiraishi A."/>
            <person name="Satake H."/>
            <person name="Nakayama K."/>
        </authorList>
    </citation>
    <scope>NUCLEOTIDE SEQUENCE</scope>
</reference>
<sequence length="158" mass="17220">MRRFGCLVTILNTLDPLGKFDEKADKGFLVGYSVSRSGPTWLFDIDTLTKSINYQLVIVGNQPNSSADPHNTDDDVTFKVKEPKSKVHVSPSGSAKTKKHDDKTKREAKGKSPVELSAGIRNLSKEFEDFFDSSINEVNASSTSVPAVGQISPNSTNT</sequence>
<feature type="region of interest" description="Disordered" evidence="1">
    <location>
        <begin position="61"/>
        <end position="117"/>
    </location>
</feature>
<evidence type="ECO:0000313" key="2">
    <source>
        <dbReference type="EMBL" id="GFC81891.1"/>
    </source>
</evidence>
<comment type="caution">
    <text evidence="2">The sequence shown here is derived from an EMBL/GenBank/DDBJ whole genome shotgun (WGS) entry which is preliminary data.</text>
</comment>